<organism evidence="10 11">
    <name type="scientific">Sphingobacterium yanglingense</name>
    <dbReference type="NCBI Taxonomy" id="1437280"/>
    <lineage>
        <taxon>Bacteria</taxon>
        <taxon>Pseudomonadati</taxon>
        <taxon>Bacteroidota</taxon>
        <taxon>Sphingobacteriia</taxon>
        <taxon>Sphingobacteriales</taxon>
        <taxon>Sphingobacteriaceae</taxon>
        <taxon>Sphingobacterium</taxon>
    </lineage>
</organism>
<evidence type="ECO:0000256" key="4">
    <source>
        <dbReference type="ARBA" id="ARBA00022692"/>
    </source>
</evidence>
<sequence length="1146" mass="127320">MIKTKYRIAKVLFCLGLPALLMSHSVAEAQRLTIQIKNGSLTDLFKEIRTQTKYDFIYDNDVLRAAKKINVSVKDGSVDDILKHSFEGQSLTYTIDKNMVVVKLKASTEETLTDNNREDKQQQFSFTGRVEDKDSKQPIAGATVSFKNGNRKGQVQTDANGRFTIPNLDNGTVSYTVSMVGYGAQTSTVSIKGSNVSSETIQLSIANGELDQVVVTAYGQSKVRDVTGSIARVTAKDLENAPMGATVQSALQGRAAGVNVVIQSASPTSPISVVIRGASSLSGSNQPLWIIDGVPDYSNNTSGDVSNTLYNLNLNDVESIDILKDASATALYGSRAANGVVIVTTRKGVANMSPTIEFSTRFGLAKQNFNGFKYMNAEDYKKFSIAASAEENFNQGSFDYFTRQFLDEQAFFRLNTSEFDKSNFSPLATAFHNGNTNWVKEMTQSPWNKDYDLGLRGGSNNLVYYLSLNHGDYQGVVKGGQSKQFGGRFNMEAKLSKGLKFGMNINGSTRKTDNKDGMLDIIYRIRPDMPMYNEDGTIYTHDYYTENPLTTLANTKEGRVENFTGTGFLEWEAFQGMIFKTAYTTGYLNSQNLSFNRRGTSYATDATRSWTNRRDVTSVWENTATFARTFGKHDVLAMGGLSMESFKGNEYKMNASKFPDDDILINFGSAAVRGLLAENYYRNALISQFARAHYKYNEKYILSGTVRRDGSSRFGPGKRWGLFPSGAFAWLIHEEKFIKENFSQQLSYLKLRASMGLAGSQNLGNYDWQTRVGSTTYNDAPAIVPSTLGNVNLQWEQAKMTDIGLDYGVWDERIRGSIGYYNKVTDHLINSQPIPFSSAFKNVSANVASMKNRGFEFDITADVLKKQDMKVSVDFNISTNKTFLNKINESVKDLTFSDMMYIKEGERVGQWYGYKTYGRLFVTQEEIIALQNQSSTGAKGFYRDGQEAPGDLYMQDLDGDGVITKDGDRTIIGNADPKFFGGFGATFIYKGLRLNAQFTYAYGNKRLWDLPRTNSGNTGNFNQSYQIGGQSATFLSPYEATLPRALPYGNGKNSVFSDFWLYDASYIRLNALNLAYRLPGKLFGDNLLQGVDLGFQASNLFTLTRYPGFDPQGNWSSSKVGIGMGIDNSTYPSAKTFSFSAKFTFK</sequence>
<comment type="caution">
    <text evidence="10">The sequence shown here is derived from an EMBL/GenBank/DDBJ whole genome shotgun (WGS) entry which is preliminary data.</text>
</comment>
<evidence type="ECO:0000256" key="2">
    <source>
        <dbReference type="ARBA" id="ARBA00022448"/>
    </source>
</evidence>
<dbReference type="InterPro" id="IPR008969">
    <property type="entry name" value="CarboxyPept-like_regulatory"/>
</dbReference>
<dbReference type="GO" id="GO:0009279">
    <property type="term" value="C:cell outer membrane"/>
    <property type="evidence" value="ECO:0007669"/>
    <property type="project" value="UniProtKB-SubCell"/>
</dbReference>
<dbReference type="InterPro" id="IPR039426">
    <property type="entry name" value="TonB-dep_rcpt-like"/>
</dbReference>
<gene>
    <name evidence="10" type="ORF">CLV99_4502</name>
</gene>
<dbReference type="SUPFAM" id="SSF49464">
    <property type="entry name" value="Carboxypeptidase regulatory domain-like"/>
    <property type="match status" value="1"/>
</dbReference>
<keyword evidence="8" id="KW-0732">Signal</keyword>
<evidence type="ECO:0000256" key="3">
    <source>
        <dbReference type="ARBA" id="ARBA00022452"/>
    </source>
</evidence>
<dbReference type="InterPro" id="IPR023997">
    <property type="entry name" value="TonB-dep_OMP_SusC/RagA_CS"/>
</dbReference>
<evidence type="ECO:0000259" key="9">
    <source>
        <dbReference type="Pfam" id="PF07715"/>
    </source>
</evidence>
<reference evidence="10 11" key="1">
    <citation type="submission" date="2019-03" db="EMBL/GenBank/DDBJ databases">
        <title>Genomic Encyclopedia of Archaeal and Bacterial Type Strains, Phase II (KMG-II): from individual species to whole genera.</title>
        <authorList>
            <person name="Goeker M."/>
        </authorList>
    </citation>
    <scope>NUCLEOTIDE SEQUENCE [LARGE SCALE GENOMIC DNA]</scope>
    <source>
        <strain evidence="10 11">DSM 28353</strain>
    </source>
</reference>
<evidence type="ECO:0000313" key="11">
    <source>
        <dbReference type="Proteomes" id="UP000295292"/>
    </source>
</evidence>
<dbReference type="OrthoDB" id="9768177at2"/>
<dbReference type="InterPro" id="IPR012910">
    <property type="entry name" value="Plug_dom"/>
</dbReference>
<name>A0A4R6WEA6_9SPHI</name>
<feature type="chain" id="PRO_5020692550" evidence="8">
    <location>
        <begin position="30"/>
        <end position="1146"/>
    </location>
</feature>
<keyword evidence="3 7" id="KW-1134">Transmembrane beta strand</keyword>
<evidence type="ECO:0000256" key="1">
    <source>
        <dbReference type="ARBA" id="ARBA00004571"/>
    </source>
</evidence>
<evidence type="ECO:0000256" key="8">
    <source>
        <dbReference type="SAM" id="SignalP"/>
    </source>
</evidence>
<feature type="signal peptide" evidence="8">
    <location>
        <begin position="1"/>
        <end position="29"/>
    </location>
</feature>
<accession>A0A4R6WEA6</accession>
<comment type="subcellular location">
    <subcellularLocation>
        <location evidence="1 7">Cell outer membrane</location>
        <topology evidence="1 7">Multi-pass membrane protein</topology>
    </subcellularLocation>
</comment>
<keyword evidence="2 7" id="KW-0813">Transport</keyword>
<dbReference type="Pfam" id="PF13715">
    <property type="entry name" value="CarbopepD_reg_2"/>
    <property type="match status" value="1"/>
</dbReference>
<evidence type="ECO:0000313" key="10">
    <source>
        <dbReference type="EMBL" id="TDQ73450.1"/>
    </source>
</evidence>
<dbReference type="InterPro" id="IPR023996">
    <property type="entry name" value="TonB-dep_OMP_SusC/RagA"/>
</dbReference>
<dbReference type="RefSeq" id="WP_133586627.1">
    <property type="nucleotide sequence ID" value="NZ_SNYV01000019.1"/>
</dbReference>
<dbReference type="PROSITE" id="PS52016">
    <property type="entry name" value="TONB_DEPENDENT_REC_3"/>
    <property type="match status" value="1"/>
</dbReference>
<dbReference type="SUPFAM" id="SSF56935">
    <property type="entry name" value="Porins"/>
    <property type="match status" value="1"/>
</dbReference>
<dbReference type="AlphaFoldDB" id="A0A4R6WEA6"/>
<dbReference type="NCBIfam" id="TIGR04057">
    <property type="entry name" value="SusC_RagA_signa"/>
    <property type="match status" value="1"/>
</dbReference>
<dbReference type="InterPro" id="IPR036942">
    <property type="entry name" value="Beta-barrel_TonB_sf"/>
</dbReference>
<dbReference type="Pfam" id="PF07715">
    <property type="entry name" value="Plug"/>
    <property type="match status" value="1"/>
</dbReference>
<keyword evidence="5 7" id="KW-0472">Membrane</keyword>
<keyword evidence="11" id="KW-1185">Reference proteome</keyword>
<evidence type="ECO:0000256" key="5">
    <source>
        <dbReference type="ARBA" id="ARBA00023136"/>
    </source>
</evidence>
<dbReference type="Gene3D" id="2.170.130.10">
    <property type="entry name" value="TonB-dependent receptor, plug domain"/>
    <property type="match status" value="1"/>
</dbReference>
<dbReference type="InterPro" id="IPR037066">
    <property type="entry name" value="Plug_dom_sf"/>
</dbReference>
<proteinExistence type="inferred from homology"/>
<dbReference type="Gene3D" id="2.40.170.20">
    <property type="entry name" value="TonB-dependent receptor, beta-barrel domain"/>
    <property type="match status" value="1"/>
</dbReference>
<evidence type="ECO:0000256" key="6">
    <source>
        <dbReference type="ARBA" id="ARBA00023237"/>
    </source>
</evidence>
<dbReference type="Proteomes" id="UP000295292">
    <property type="component" value="Unassembled WGS sequence"/>
</dbReference>
<keyword evidence="4 7" id="KW-0812">Transmembrane</keyword>
<dbReference type="Gene3D" id="2.60.40.1120">
    <property type="entry name" value="Carboxypeptidase-like, regulatory domain"/>
    <property type="match status" value="1"/>
</dbReference>
<feature type="domain" description="TonB-dependent receptor plug" evidence="9">
    <location>
        <begin position="223"/>
        <end position="340"/>
    </location>
</feature>
<protein>
    <submittedName>
        <fullName evidence="10">TonB-linked SusC/RagA family outer membrane protein</fullName>
    </submittedName>
</protein>
<dbReference type="EMBL" id="SNYV01000019">
    <property type="protein sequence ID" value="TDQ73450.1"/>
    <property type="molecule type" value="Genomic_DNA"/>
</dbReference>
<comment type="similarity">
    <text evidence="7">Belongs to the TonB-dependent receptor family.</text>
</comment>
<evidence type="ECO:0000256" key="7">
    <source>
        <dbReference type="PROSITE-ProRule" id="PRU01360"/>
    </source>
</evidence>
<dbReference type="NCBIfam" id="TIGR04056">
    <property type="entry name" value="OMP_RagA_SusC"/>
    <property type="match status" value="1"/>
</dbReference>
<keyword evidence="6 7" id="KW-0998">Cell outer membrane</keyword>